<accession>A0A849KC95</accession>
<dbReference type="RefSeq" id="WP_171245717.1">
    <property type="nucleotide sequence ID" value="NZ_JABFAJ010000003.1"/>
</dbReference>
<proteinExistence type="predicted"/>
<reference evidence="2 3" key="1">
    <citation type="submission" date="2020-05" db="EMBL/GenBank/DDBJ databases">
        <title>Genome sequence of Isoptericola sp. JC619 isolated from Chilika lagoon, India.</title>
        <authorList>
            <person name="Kumar D."/>
            <person name="Appam K."/>
            <person name="Gandham S."/>
            <person name="Uppada J."/>
            <person name="Sasikala C."/>
            <person name="Venkata Ramana C."/>
        </authorList>
    </citation>
    <scope>NUCLEOTIDE SEQUENCE [LARGE SCALE GENOMIC DNA]</scope>
    <source>
        <strain evidence="2 3">JC619</strain>
    </source>
</reference>
<evidence type="ECO:0000313" key="2">
    <source>
        <dbReference type="EMBL" id="NNU26213.1"/>
    </source>
</evidence>
<dbReference type="PANTHER" id="PTHR24094">
    <property type="entry name" value="SECRETED PROTEIN"/>
    <property type="match status" value="1"/>
</dbReference>
<comment type="caution">
    <text evidence="2">The sequence shown here is derived from an EMBL/GenBank/DDBJ whole genome shotgun (WGS) entry which is preliminary data.</text>
</comment>
<name>A0A849KC95_9MICO</name>
<organism evidence="2 3">
    <name type="scientific">Isoptericola sediminis</name>
    <dbReference type="NCBI Taxonomy" id="2733572"/>
    <lineage>
        <taxon>Bacteria</taxon>
        <taxon>Bacillati</taxon>
        <taxon>Actinomycetota</taxon>
        <taxon>Actinomycetes</taxon>
        <taxon>Micrococcales</taxon>
        <taxon>Promicromonosporaceae</taxon>
        <taxon>Isoptericola</taxon>
    </lineage>
</organism>
<evidence type="ECO:0000259" key="1">
    <source>
        <dbReference type="Pfam" id="PF07510"/>
    </source>
</evidence>
<feature type="domain" description="GmrSD restriction endonucleases C-terminal" evidence="1">
    <location>
        <begin position="95"/>
        <end position="209"/>
    </location>
</feature>
<dbReference type="AlphaFoldDB" id="A0A849KC95"/>
<dbReference type="Pfam" id="PF07510">
    <property type="entry name" value="GmrSD_C"/>
    <property type="match status" value="1"/>
</dbReference>
<dbReference type="Proteomes" id="UP000557204">
    <property type="component" value="Unassembled WGS sequence"/>
</dbReference>
<dbReference type="InterPro" id="IPR011089">
    <property type="entry name" value="GmrSD_C"/>
</dbReference>
<keyword evidence="2" id="KW-0540">Nuclease</keyword>
<keyword evidence="2" id="KW-0378">Hydrolase</keyword>
<keyword evidence="2" id="KW-0255">Endonuclease</keyword>
<dbReference type="EMBL" id="JABFAJ010000003">
    <property type="protein sequence ID" value="NNU26213.1"/>
    <property type="molecule type" value="Genomic_DNA"/>
</dbReference>
<gene>
    <name evidence="2" type="ORF">HLI28_01470</name>
</gene>
<keyword evidence="3" id="KW-1185">Reference proteome</keyword>
<dbReference type="PANTHER" id="PTHR24094:SF15">
    <property type="entry name" value="AMP-DEPENDENT SYNTHETASE_LIGASE DOMAIN-CONTAINING PROTEIN-RELATED"/>
    <property type="match status" value="1"/>
</dbReference>
<protein>
    <submittedName>
        <fullName evidence="2">HNH endonuclease</fullName>
    </submittedName>
</protein>
<dbReference type="GO" id="GO:0004519">
    <property type="term" value="F:endonuclease activity"/>
    <property type="evidence" value="ECO:0007669"/>
    <property type="project" value="UniProtKB-KW"/>
</dbReference>
<evidence type="ECO:0000313" key="3">
    <source>
        <dbReference type="Proteomes" id="UP000557204"/>
    </source>
</evidence>
<sequence length="226" mass="25388">MKLRIAIAGIVACVLTLGLGLVAPVVTAPPAEAVTKISARKLLRQLPVASETNKGYDRSAFPHWIDTADKDVCDTREEVLIQEAIRAPRVTASTCAISGGKWRSKYDRVTTTNKSTFDIDHVVPLKEAWASGAKRWTKSTRKQFANDLGYRATLIAVSASSNRSKGAREPHQWMPPNRAYHCTYVKQWIAIKWRWSLKVNQKEKTYLRRQLDACDSVLVNKPRRAT</sequence>